<comment type="caution">
    <text evidence="15">The sequence shown here is derived from an EMBL/GenBank/DDBJ whole genome shotgun (WGS) entry which is preliminary data.</text>
</comment>
<dbReference type="PANTHER" id="PTHR11351">
    <property type="entry name" value="ACYL-COA DESATURASE"/>
    <property type="match status" value="1"/>
</dbReference>
<reference evidence="15 16" key="1">
    <citation type="submission" date="2020-12" db="EMBL/GenBank/DDBJ databases">
        <title>Novel Thalassolituus-related marine hydrocarbonoclastic bacteria mediated algae-derived hydrocarbons mineralization in twilight zone of the northern South China Sea.</title>
        <authorList>
            <person name="Dong C."/>
        </authorList>
    </citation>
    <scope>NUCLEOTIDE SEQUENCE [LARGE SCALE GENOMIC DNA]</scope>
    <source>
        <strain evidence="15 16">IMCC1826</strain>
    </source>
</reference>
<feature type="domain" description="Fatty acid desaturase" evidence="14">
    <location>
        <begin position="45"/>
        <end position="265"/>
    </location>
</feature>
<comment type="similarity">
    <text evidence="2">Belongs to the fatty acid desaturase type 2 family.</text>
</comment>
<dbReference type="InterPro" id="IPR005804">
    <property type="entry name" value="FA_desaturase_dom"/>
</dbReference>
<evidence type="ECO:0000256" key="6">
    <source>
        <dbReference type="ARBA" id="ARBA00022989"/>
    </source>
</evidence>
<keyword evidence="12" id="KW-0175">Coiled coil</keyword>
<gene>
    <name evidence="15" type="ORF">I9W95_10265</name>
</gene>
<evidence type="ECO:0000256" key="3">
    <source>
        <dbReference type="ARBA" id="ARBA00022516"/>
    </source>
</evidence>
<keyword evidence="4 13" id="KW-0812">Transmembrane</keyword>
<keyword evidence="11" id="KW-0275">Fatty acid biosynthesis</keyword>
<sequence>MTNSNNKESAPINWTPAFMFAFTSLVAVTAVPWYGFTHGYALSAVVAFILLTSATELAITAGYHRLWSHNAYDAHWSVRLIFALFGAMALQNTILHWSSGHRVHHRHVDDVDLDPYSAKRGLWFSHMGWMLRKYPSGDVNFDNVKNLTKDPIVMWQYKYYVPIALGMNLALPIALGLIFGDVWGMVLLAGFLRIVTTHHFTFFINSIAHKWGSQPYTDENTARDNHFFAFLTFGEGYHNYHHIFQNDYRNGIKWWQWDPTKWLIKGCALMGLASNLRMVPEFKIQRAKLKMQFKRAQQKLEKSGNHEKWSEVLEKEYEEFKVMIANWTELQGQRYQETRRSLQEKWDAASMRDRMKELEYALRMQQKRLKQLVAEFA</sequence>
<dbReference type="InterPro" id="IPR015876">
    <property type="entry name" value="Acyl-CoA_DS"/>
</dbReference>
<accession>A0ABS7ZRX2</accession>
<keyword evidence="9" id="KW-0443">Lipid metabolism</keyword>
<evidence type="ECO:0000256" key="11">
    <source>
        <dbReference type="ARBA" id="ARBA00023160"/>
    </source>
</evidence>
<evidence type="ECO:0000256" key="4">
    <source>
        <dbReference type="ARBA" id="ARBA00022692"/>
    </source>
</evidence>
<evidence type="ECO:0000256" key="10">
    <source>
        <dbReference type="ARBA" id="ARBA00023136"/>
    </source>
</evidence>
<feature type="transmembrane region" description="Helical" evidence="13">
    <location>
        <begin position="41"/>
        <end position="64"/>
    </location>
</feature>
<evidence type="ECO:0000256" key="13">
    <source>
        <dbReference type="SAM" id="Phobius"/>
    </source>
</evidence>
<evidence type="ECO:0000256" key="12">
    <source>
        <dbReference type="SAM" id="Coils"/>
    </source>
</evidence>
<dbReference type="PRINTS" id="PR00075">
    <property type="entry name" value="FACDDSATRASE"/>
</dbReference>
<evidence type="ECO:0000313" key="15">
    <source>
        <dbReference type="EMBL" id="MCA6063993.1"/>
    </source>
</evidence>
<feature type="transmembrane region" description="Helical" evidence="13">
    <location>
        <begin position="159"/>
        <end position="179"/>
    </location>
</feature>
<protein>
    <submittedName>
        <fullName evidence="15">Fatty acid desaturase</fullName>
    </submittedName>
</protein>
<keyword evidence="8" id="KW-0408">Iron</keyword>
<keyword evidence="7" id="KW-0560">Oxidoreductase</keyword>
<evidence type="ECO:0000256" key="5">
    <source>
        <dbReference type="ARBA" id="ARBA00022832"/>
    </source>
</evidence>
<dbReference type="PANTHER" id="PTHR11351:SF31">
    <property type="entry name" value="DESATURASE 1, ISOFORM A-RELATED"/>
    <property type="match status" value="1"/>
</dbReference>
<dbReference type="Proteomes" id="UP000714380">
    <property type="component" value="Unassembled WGS sequence"/>
</dbReference>
<evidence type="ECO:0000256" key="2">
    <source>
        <dbReference type="ARBA" id="ARBA00008749"/>
    </source>
</evidence>
<dbReference type="Pfam" id="PF00487">
    <property type="entry name" value="FA_desaturase"/>
    <property type="match status" value="1"/>
</dbReference>
<evidence type="ECO:0000256" key="7">
    <source>
        <dbReference type="ARBA" id="ARBA00023002"/>
    </source>
</evidence>
<dbReference type="CDD" id="cd03505">
    <property type="entry name" value="Delta9-FADS-like"/>
    <property type="match status" value="1"/>
</dbReference>
<evidence type="ECO:0000313" key="16">
    <source>
        <dbReference type="Proteomes" id="UP000714380"/>
    </source>
</evidence>
<keyword evidence="6 13" id="KW-1133">Transmembrane helix</keyword>
<keyword evidence="3" id="KW-0444">Lipid biosynthesis</keyword>
<organism evidence="15 16">
    <name type="scientific">Thalassolituus marinus</name>
    <dbReference type="NCBI Taxonomy" id="671053"/>
    <lineage>
        <taxon>Bacteria</taxon>
        <taxon>Pseudomonadati</taxon>
        <taxon>Pseudomonadota</taxon>
        <taxon>Gammaproteobacteria</taxon>
        <taxon>Oceanospirillales</taxon>
        <taxon>Oceanospirillaceae</taxon>
        <taxon>Thalassolituus</taxon>
    </lineage>
</organism>
<evidence type="ECO:0000259" key="14">
    <source>
        <dbReference type="Pfam" id="PF00487"/>
    </source>
</evidence>
<dbReference type="RefSeq" id="WP_225674532.1">
    <property type="nucleotide sequence ID" value="NZ_JAEDAH010000050.1"/>
</dbReference>
<feature type="transmembrane region" description="Helical" evidence="13">
    <location>
        <begin position="12"/>
        <end position="34"/>
    </location>
</feature>
<keyword evidence="5" id="KW-0276">Fatty acid metabolism</keyword>
<dbReference type="InterPro" id="IPR009160">
    <property type="entry name" value="Acyl-CoA_deSatase_haem/ster-bd"/>
</dbReference>
<feature type="coiled-coil region" evidence="12">
    <location>
        <begin position="348"/>
        <end position="375"/>
    </location>
</feature>
<dbReference type="EMBL" id="JAEDAH010000050">
    <property type="protein sequence ID" value="MCA6063993.1"/>
    <property type="molecule type" value="Genomic_DNA"/>
</dbReference>
<feature type="transmembrane region" description="Helical" evidence="13">
    <location>
        <begin position="76"/>
        <end position="97"/>
    </location>
</feature>
<evidence type="ECO:0000256" key="1">
    <source>
        <dbReference type="ARBA" id="ARBA00004141"/>
    </source>
</evidence>
<comment type="subcellular location">
    <subcellularLocation>
        <location evidence="1">Membrane</location>
        <topology evidence="1">Multi-pass membrane protein</topology>
    </subcellularLocation>
</comment>
<name>A0ABS7ZRX2_9GAMM</name>
<dbReference type="PIRSF" id="PIRSF000345">
    <property type="entry name" value="OLE1"/>
    <property type="match status" value="1"/>
</dbReference>
<proteinExistence type="inferred from homology"/>
<evidence type="ECO:0000256" key="8">
    <source>
        <dbReference type="ARBA" id="ARBA00023004"/>
    </source>
</evidence>
<keyword evidence="10 13" id="KW-0472">Membrane</keyword>
<evidence type="ECO:0000256" key="9">
    <source>
        <dbReference type="ARBA" id="ARBA00023098"/>
    </source>
</evidence>
<keyword evidence="16" id="KW-1185">Reference proteome</keyword>